<dbReference type="Proteomes" id="UP000595140">
    <property type="component" value="Unassembled WGS sequence"/>
</dbReference>
<dbReference type="InterPro" id="IPR032567">
    <property type="entry name" value="RTL1-rel"/>
</dbReference>
<keyword evidence="1" id="KW-0862">Zinc</keyword>
<evidence type="ECO:0000313" key="4">
    <source>
        <dbReference type="EMBL" id="VFQ73275.1"/>
    </source>
</evidence>
<feature type="domain" description="CCHC-type" evidence="3">
    <location>
        <begin position="348"/>
        <end position="362"/>
    </location>
</feature>
<feature type="region of interest" description="Disordered" evidence="2">
    <location>
        <begin position="276"/>
        <end position="321"/>
    </location>
</feature>
<reference evidence="4 5" key="1">
    <citation type="submission" date="2018-04" db="EMBL/GenBank/DDBJ databases">
        <authorList>
            <person name="Vogel A."/>
        </authorList>
    </citation>
    <scope>NUCLEOTIDE SEQUENCE [LARGE SCALE GENOMIC DNA]</scope>
</reference>
<feature type="region of interest" description="Disordered" evidence="2">
    <location>
        <begin position="669"/>
        <end position="700"/>
    </location>
</feature>
<dbReference type="OrthoDB" id="1751327at2759"/>
<dbReference type="InterPro" id="IPR021109">
    <property type="entry name" value="Peptidase_aspartic_dom_sf"/>
</dbReference>
<dbReference type="AlphaFoldDB" id="A0A484L9V8"/>
<dbReference type="Pfam" id="PF08284">
    <property type="entry name" value="RVP_2"/>
    <property type="match status" value="1"/>
</dbReference>
<evidence type="ECO:0000313" key="5">
    <source>
        <dbReference type="Proteomes" id="UP000595140"/>
    </source>
</evidence>
<dbReference type="CDD" id="cd00303">
    <property type="entry name" value="retropepsin_like"/>
    <property type="match status" value="1"/>
</dbReference>
<accession>A0A484L9V8</accession>
<evidence type="ECO:0000256" key="2">
    <source>
        <dbReference type="SAM" id="MobiDB-lite"/>
    </source>
</evidence>
<dbReference type="Gene3D" id="2.40.70.10">
    <property type="entry name" value="Acid Proteases"/>
    <property type="match status" value="1"/>
</dbReference>
<sequence length="700" mass="78844">MSQDSTHGQANPHAEPEHVSVHTVHIEASSYVPQQPQPQPEPQPVPEQFAGQNPNLAIPMFQPQMVANMFQFFQQMAGAHVPAPPPPAPIVSIEKLKRNGAQEFCGDQIADPQIAKRWQERTVRVLENLKVPVEDWGQHAISLLQDAAYDWWKRVGANIPVPVPWTTFEPLFRAEYVPDHYVEAKYEEFSNFTQGKLTLPEYRQQFDGLAEFGKDLVNTMEKRCKKFIKGMRPDLSSTLIIAPRADINDVYKKALELNEELIRKAAYEQALLEESRTVQSGPKMGHGSKRTFSAPSNSRHDKRAKSTPSTSVAVTSKSGKEKMTYRNPVCSHCNRRHAGECWFIQGLCLGCGQAGHFRNECPVNPGKAISTGPGTPTAPTVRRAEPTQSHRSTAASNQPKRPATSQQQGRAPARTYAMQGRTDPQTNDVIIGMFTLFDITVFALIDPGSTLSYICVPMPVTSDVTKETLEYPVVVSNPLGHSLRLQHVYNQCPLMAQGRIFLVDLIELPDKEFDVILGMDWLAKHQAIVECKERVVKLRTDDDNEVIIRGELLPKAPEFISYMQAKRLIRRKCEAFLCTVKDIRKETPNHKDISVVCDFPDVFPEELPGLPPPRGVEFSIDLVPETVTLDENLSYEEEPVEILAREVRVLRNKTVPLVKKLRRKNTQKYSIVEPRKKKEKQEEVSRFPNLKLKNAASTSS</sequence>
<dbReference type="PANTHER" id="PTHR15503">
    <property type="entry name" value="LDOC1 RELATED"/>
    <property type="match status" value="1"/>
</dbReference>
<evidence type="ECO:0000256" key="1">
    <source>
        <dbReference type="PROSITE-ProRule" id="PRU00047"/>
    </source>
</evidence>
<dbReference type="InterPro" id="IPR001878">
    <property type="entry name" value="Znf_CCHC"/>
</dbReference>
<keyword evidence="1" id="KW-0863">Zinc-finger</keyword>
<dbReference type="InterPro" id="IPR005162">
    <property type="entry name" value="Retrotrans_gag_dom"/>
</dbReference>
<dbReference type="PROSITE" id="PS50158">
    <property type="entry name" value="ZF_CCHC"/>
    <property type="match status" value="1"/>
</dbReference>
<feature type="compositionally biased region" description="Pro residues" evidence="2">
    <location>
        <begin position="35"/>
        <end position="45"/>
    </location>
</feature>
<dbReference type="Pfam" id="PF03732">
    <property type="entry name" value="Retrotrans_gag"/>
    <property type="match status" value="1"/>
</dbReference>
<name>A0A484L9V8_9ASTE</name>
<protein>
    <recommendedName>
        <fullName evidence="3">CCHC-type domain-containing protein</fullName>
    </recommendedName>
</protein>
<dbReference type="GO" id="GO:0003676">
    <property type="term" value="F:nucleic acid binding"/>
    <property type="evidence" value="ECO:0007669"/>
    <property type="project" value="InterPro"/>
</dbReference>
<gene>
    <name evidence="4" type="ORF">CCAM_LOCUS15051</name>
</gene>
<dbReference type="GO" id="GO:0008270">
    <property type="term" value="F:zinc ion binding"/>
    <property type="evidence" value="ECO:0007669"/>
    <property type="project" value="UniProtKB-KW"/>
</dbReference>
<feature type="compositionally biased region" description="Polar residues" evidence="2">
    <location>
        <begin position="306"/>
        <end position="317"/>
    </location>
</feature>
<feature type="compositionally biased region" description="Polar residues" evidence="2">
    <location>
        <begin position="386"/>
        <end position="409"/>
    </location>
</feature>
<keyword evidence="1" id="KW-0479">Metal-binding</keyword>
<evidence type="ECO:0000259" key="3">
    <source>
        <dbReference type="PROSITE" id="PS50158"/>
    </source>
</evidence>
<organism evidence="4 5">
    <name type="scientific">Cuscuta campestris</name>
    <dbReference type="NCBI Taxonomy" id="132261"/>
    <lineage>
        <taxon>Eukaryota</taxon>
        <taxon>Viridiplantae</taxon>
        <taxon>Streptophyta</taxon>
        <taxon>Embryophyta</taxon>
        <taxon>Tracheophyta</taxon>
        <taxon>Spermatophyta</taxon>
        <taxon>Magnoliopsida</taxon>
        <taxon>eudicotyledons</taxon>
        <taxon>Gunneridae</taxon>
        <taxon>Pentapetalae</taxon>
        <taxon>asterids</taxon>
        <taxon>lamiids</taxon>
        <taxon>Solanales</taxon>
        <taxon>Convolvulaceae</taxon>
        <taxon>Cuscuteae</taxon>
        <taxon>Cuscuta</taxon>
        <taxon>Cuscuta subgen. Grammica</taxon>
        <taxon>Cuscuta sect. Cleistogrammica</taxon>
    </lineage>
</organism>
<feature type="region of interest" description="Disordered" evidence="2">
    <location>
        <begin position="1"/>
        <end position="50"/>
    </location>
</feature>
<dbReference type="PANTHER" id="PTHR15503:SF45">
    <property type="entry name" value="RNA-DIRECTED DNA POLYMERASE HOMOLOG"/>
    <property type="match status" value="1"/>
</dbReference>
<feature type="region of interest" description="Disordered" evidence="2">
    <location>
        <begin position="367"/>
        <end position="421"/>
    </location>
</feature>
<keyword evidence="5" id="KW-1185">Reference proteome</keyword>
<proteinExistence type="predicted"/>
<dbReference type="EMBL" id="OOIL02001171">
    <property type="protein sequence ID" value="VFQ73275.1"/>
    <property type="molecule type" value="Genomic_DNA"/>
</dbReference>
<feature type="compositionally biased region" description="Basic and acidic residues" evidence="2">
    <location>
        <begin position="673"/>
        <end position="685"/>
    </location>
</feature>